<organism evidence="2 3">
    <name type="scientific">Thermotomaculum hydrothermale</name>
    <dbReference type="NCBI Taxonomy" id="981385"/>
    <lineage>
        <taxon>Bacteria</taxon>
        <taxon>Pseudomonadati</taxon>
        <taxon>Acidobacteriota</taxon>
        <taxon>Holophagae</taxon>
        <taxon>Thermotomaculales</taxon>
        <taxon>Thermotomaculaceae</taxon>
        <taxon>Thermotomaculum</taxon>
    </lineage>
</organism>
<keyword evidence="1" id="KW-0732">Signal</keyword>
<evidence type="ECO:0000256" key="1">
    <source>
        <dbReference type="SAM" id="SignalP"/>
    </source>
</evidence>
<evidence type="ECO:0000313" key="2">
    <source>
        <dbReference type="EMBL" id="BBB32967.1"/>
    </source>
</evidence>
<protein>
    <submittedName>
        <fullName evidence="2">Uncharacterized protein</fullName>
    </submittedName>
</protein>
<evidence type="ECO:0000313" key="3">
    <source>
        <dbReference type="Proteomes" id="UP000595564"/>
    </source>
</evidence>
<keyword evidence="3" id="KW-1185">Reference proteome</keyword>
<dbReference type="RefSeq" id="WP_201327267.1">
    <property type="nucleotide sequence ID" value="NZ_AP017470.1"/>
</dbReference>
<dbReference type="EMBL" id="AP017470">
    <property type="protein sequence ID" value="BBB32967.1"/>
    <property type="molecule type" value="Genomic_DNA"/>
</dbReference>
<dbReference type="AlphaFoldDB" id="A0A7R6PUL4"/>
<name>A0A7R6PUL4_9BACT</name>
<feature type="chain" id="PRO_5032606284" evidence="1">
    <location>
        <begin position="29"/>
        <end position="761"/>
    </location>
</feature>
<accession>A0A7R6PUL4</accession>
<proteinExistence type="predicted"/>
<gene>
    <name evidence="2" type="ORF">TTHT_1458</name>
</gene>
<feature type="signal peptide" evidence="1">
    <location>
        <begin position="1"/>
        <end position="28"/>
    </location>
</feature>
<dbReference type="KEGG" id="thyd:TTHT_1458"/>
<reference evidence="2 3" key="1">
    <citation type="journal article" date="2012" name="Extremophiles">
        <title>Thermotomaculum hydrothermale gen. nov., sp. nov., a novel heterotrophic thermophile within the phylum Acidobacteria from a deep-sea hydrothermal vent chimney in the Southern Okinawa Trough.</title>
        <authorList>
            <person name="Izumi H."/>
            <person name="Nunoura T."/>
            <person name="Miyazaki M."/>
            <person name="Mino S."/>
            <person name="Toki T."/>
            <person name="Takai K."/>
            <person name="Sako Y."/>
            <person name="Sawabe T."/>
            <person name="Nakagawa S."/>
        </authorList>
    </citation>
    <scope>NUCLEOTIDE SEQUENCE [LARGE SCALE GENOMIC DNA]</scope>
    <source>
        <strain evidence="2 3">AC55</strain>
    </source>
</reference>
<dbReference type="Proteomes" id="UP000595564">
    <property type="component" value="Chromosome"/>
</dbReference>
<sequence length="761" mass="83899">MKTLKPIIKKIAIILFCLNLLIPVKTLANNDAFTNYVLPTKGYKTEVVLVNNDVRNESPNHSMLYTAYDKNGNELAQVSDFMATGSRVILSLSELFPSLNVDDIGLVEIDSSNKNDAWIIYSKKDGDNVQKAMVKAPIDGSSVVDNLHFTNNTGYWNFLFNIAKINDAESTVRAVVNPSGEEVLLDGSTNVFGFITPNLSLPYSSASINMKDFFGGIVPENATWMRVYSEKIQQTAMGTVVTPVNNLVVINPFMKTNGESGGAFGKAESFRELFIPHITVKDYFWWTGLVLNNPNDEVVKFVIQYYDSNGVHLDINPSTPAIDDFKGELQPLEKIVGLINDFGRPDNAAFARVVAEKPIKGGELFGGEPKGANWPIMAGVSLLLPGTGGYLAEVTDIETPTLRYNIPIAESRAYTDSEEGVWTGIAIANTSKRDQTIVFEYKSKSGVILATQNYTIRSMSKEAITVEDLLKIGGLEDIRGQVGMIDVVAKQNLASITENREINIYALHGGKQAGTGTHNWMIGEDAVNKSPLDVKMFVANETRGIVDSLEDMLGSMNIKVEDNDVILSHVISTLRDTKYGEITGYDIVAYDDNWNEVGNIASIRRGLQLPSSSDKPYYVNYDTTSPVQDGTCPYGTFKLGIVVHSTINGIEQSWVYRIPDKTITRSPEQNLTIVNAYDILKNEDARRELGDILSRDDVTFGGNNVHLDSETIYQGLTNYVDGDLSNNEDVDPNGAKLNKIGNKFYFNLEDSNGTFYSVMSS</sequence>